<feature type="compositionally biased region" description="Basic residues" evidence="1">
    <location>
        <begin position="152"/>
        <end position="166"/>
    </location>
</feature>
<dbReference type="EMBL" id="JANAWD010000210">
    <property type="protein sequence ID" value="KAJ3483897.1"/>
    <property type="molecule type" value="Genomic_DNA"/>
</dbReference>
<evidence type="ECO:0000256" key="1">
    <source>
        <dbReference type="SAM" id="MobiDB-lite"/>
    </source>
</evidence>
<gene>
    <name evidence="2" type="ORF">NLI96_g6012</name>
</gene>
<accession>A0AAD5YEB5</accession>
<feature type="region of interest" description="Disordered" evidence="1">
    <location>
        <begin position="141"/>
        <end position="191"/>
    </location>
</feature>
<organism evidence="2 3">
    <name type="scientific">Meripilus lineatus</name>
    <dbReference type="NCBI Taxonomy" id="2056292"/>
    <lineage>
        <taxon>Eukaryota</taxon>
        <taxon>Fungi</taxon>
        <taxon>Dikarya</taxon>
        <taxon>Basidiomycota</taxon>
        <taxon>Agaricomycotina</taxon>
        <taxon>Agaricomycetes</taxon>
        <taxon>Polyporales</taxon>
        <taxon>Meripilaceae</taxon>
        <taxon>Meripilus</taxon>
    </lineage>
</organism>
<evidence type="ECO:0000313" key="2">
    <source>
        <dbReference type="EMBL" id="KAJ3483897.1"/>
    </source>
</evidence>
<feature type="region of interest" description="Disordered" evidence="1">
    <location>
        <begin position="56"/>
        <end position="81"/>
    </location>
</feature>
<dbReference type="Proteomes" id="UP001212997">
    <property type="component" value="Unassembled WGS sequence"/>
</dbReference>
<comment type="caution">
    <text evidence="2">The sequence shown here is derived from an EMBL/GenBank/DDBJ whole genome shotgun (WGS) entry which is preliminary data.</text>
</comment>
<keyword evidence="3" id="KW-1185">Reference proteome</keyword>
<reference evidence="2" key="1">
    <citation type="submission" date="2022-07" db="EMBL/GenBank/DDBJ databases">
        <title>Genome Sequence of Physisporinus lineatus.</title>
        <authorList>
            <person name="Buettner E."/>
        </authorList>
    </citation>
    <scope>NUCLEOTIDE SEQUENCE</scope>
    <source>
        <strain evidence="2">VT162</strain>
    </source>
</reference>
<proteinExistence type="predicted"/>
<name>A0AAD5YEB5_9APHY</name>
<feature type="compositionally biased region" description="Polar residues" evidence="1">
    <location>
        <begin position="169"/>
        <end position="191"/>
    </location>
</feature>
<protein>
    <submittedName>
        <fullName evidence="2">Uncharacterized protein</fullName>
    </submittedName>
</protein>
<evidence type="ECO:0000313" key="3">
    <source>
        <dbReference type="Proteomes" id="UP001212997"/>
    </source>
</evidence>
<dbReference type="AlphaFoldDB" id="A0AAD5YEB5"/>
<sequence>MSTTIEKAITSLVQASQPITVANALAAYLQLAGFGSEGDSGFETTEAAILAFEHALDKHPSPPPPLPTPRTKRGKSTTRVVISPPDSPSALMSMRLYTEEVAQLRKQYWTERLGNGNYMRCTCSGCGRTLKYVTEEENNVLEEAEPPMEKKRTIRRKLKSKKRIAQRCRTPSDSDSSQDPYGPSTSAFVLS</sequence>